<feature type="domain" description="HTH gntR-type" evidence="4">
    <location>
        <begin position="7"/>
        <end position="75"/>
    </location>
</feature>
<evidence type="ECO:0000256" key="2">
    <source>
        <dbReference type="ARBA" id="ARBA00023125"/>
    </source>
</evidence>
<name>A0A9D1ADL4_9FIRM</name>
<dbReference type="EMBL" id="DVGK01000121">
    <property type="protein sequence ID" value="HIR14410.1"/>
    <property type="molecule type" value="Genomic_DNA"/>
</dbReference>
<evidence type="ECO:0000259" key="4">
    <source>
        <dbReference type="PROSITE" id="PS50949"/>
    </source>
</evidence>
<dbReference type="InterPro" id="IPR036390">
    <property type="entry name" value="WH_DNA-bd_sf"/>
</dbReference>
<reference evidence="5" key="1">
    <citation type="submission" date="2020-10" db="EMBL/GenBank/DDBJ databases">
        <authorList>
            <person name="Gilroy R."/>
        </authorList>
    </citation>
    <scope>NUCLEOTIDE SEQUENCE</scope>
    <source>
        <strain evidence="5">ChiSjej4B22-8148</strain>
    </source>
</reference>
<evidence type="ECO:0000313" key="6">
    <source>
        <dbReference type="Proteomes" id="UP000886757"/>
    </source>
</evidence>
<dbReference type="GO" id="GO:0003700">
    <property type="term" value="F:DNA-binding transcription factor activity"/>
    <property type="evidence" value="ECO:0007669"/>
    <property type="project" value="InterPro"/>
</dbReference>
<keyword evidence="2" id="KW-0238">DNA-binding</keyword>
<dbReference type="InterPro" id="IPR008920">
    <property type="entry name" value="TF_FadR/GntR_C"/>
</dbReference>
<dbReference type="Pfam" id="PF00392">
    <property type="entry name" value="GntR"/>
    <property type="match status" value="1"/>
</dbReference>
<dbReference type="PANTHER" id="PTHR43537">
    <property type="entry name" value="TRANSCRIPTIONAL REGULATOR, GNTR FAMILY"/>
    <property type="match status" value="1"/>
</dbReference>
<dbReference type="AlphaFoldDB" id="A0A9D1ADL4"/>
<sequence>MKEIQRVSITDTVVNELKEMITSGQFAPGQKLPTESEMCQDLKVSRTCVREAVRVLQALGLVEILPGKGSYVSRTPIDARDRWYEASGLDANDFIEVRMAIETVSTKLAIEKAKKSQVDKLKKIHESFLSASEEHNLTDLIKYDEKFHSEIVNITGNKLLINLNKQLTIANRRFRCESFMNDEIYKKAVIPHTRILECFVNQDAEQGQIEMEKHLELTRETMIYLVGSQKEEQE</sequence>
<reference evidence="5" key="2">
    <citation type="journal article" date="2021" name="PeerJ">
        <title>Extensive microbial diversity within the chicken gut microbiome revealed by metagenomics and culture.</title>
        <authorList>
            <person name="Gilroy R."/>
            <person name="Ravi A."/>
            <person name="Getino M."/>
            <person name="Pursley I."/>
            <person name="Horton D.L."/>
            <person name="Alikhan N.F."/>
            <person name="Baker D."/>
            <person name="Gharbi K."/>
            <person name="Hall N."/>
            <person name="Watson M."/>
            <person name="Adriaenssens E.M."/>
            <person name="Foster-Nyarko E."/>
            <person name="Jarju S."/>
            <person name="Secka A."/>
            <person name="Antonio M."/>
            <person name="Oren A."/>
            <person name="Chaudhuri R.R."/>
            <person name="La Ragione R."/>
            <person name="Hildebrand F."/>
            <person name="Pallen M.J."/>
        </authorList>
    </citation>
    <scope>NUCLEOTIDE SEQUENCE</scope>
    <source>
        <strain evidence="5">ChiSjej4B22-8148</strain>
    </source>
</reference>
<dbReference type="Pfam" id="PF07729">
    <property type="entry name" value="FCD"/>
    <property type="match status" value="1"/>
</dbReference>
<dbReference type="Gene3D" id="1.10.10.10">
    <property type="entry name" value="Winged helix-like DNA-binding domain superfamily/Winged helix DNA-binding domain"/>
    <property type="match status" value="1"/>
</dbReference>
<evidence type="ECO:0000256" key="3">
    <source>
        <dbReference type="ARBA" id="ARBA00023163"/>
    </source>
</evidence>
<comment type="caution">
    <text evidence="5">The sequence shown here is derived from an EMBL/GenBank/DDBJ whole genome shotgun (WGS) entry which is preliminary data.</text>
</comment>
<dbReference type="SUPFAM" id="SSF48008">
    <property type="entry name" value="GntR ligand-binding domain-like"/>
    <property type="match status" value="1"/>
</dbReference>
<gene>
    <name evidence="5" type="ORF">IAB31_10875</name>
</gene>
<accession>A0A9D1ADL4</accession>
<dbReference type="PRINTS" id="PR00035">
    <property type="entry name" value="HTHGNTR"/>
</dbReference>
<keyword evidence="1" id="KW-0805">Transcription regulation</keyword>
<dbReference type="Gene3D" id="1.20.120.530">
    <property type="entry name" value="GntR ligand-binding domain-like"/>
    <property type="match status" value="1"/>
</dbReference>
<dbReference type="SMART" id="SM00895">
    <property type="entry name" value="FCD"/>
    <property type="match status" value="1"/>
</dbReference>
<dbReference type="CDD" id="cd07377">
    <property type="entry name" value="WHTH_GntR"/>
    <property type="match status" value="1"/>
</dbReference>
<evidence type="ECO:0000256" key="1">
    <source>
        <dbReference type="ARBA" id="ARBA00023015"/>
    </source>
</evidence>
<proteinExistence type="predicted"/>
<dbReference type="PANTHER" id="PTHR43537:SF5">
    <property type="entry name" value="UXU OPERON TRANSCRIPTIONAL REGULATOR"/>
    <property type="match status" value="1"/>
</dbReference>
<dbReference type="PROSITE" id="PS50949">
    <property type="entry name" value="HTH_GNTR"/>
    <property type="match status" value="1"/>
</dbReference>
<dbReference type="InterPro" id="IPR011711">
    <property type="entry name" value="GntR_C"/>
</dbReference>
<keyword evidence="3" id="KW-0804">Transcription</keyword>
<protein>
    <submittedName>
        <fullName evidence="5">FadR family transcriptional regulator</fullName>
    </submittedName>
</protein>
<dbReference type="GO" id="GO:0003677">
    <property type="term" value="F:DNA binding"/>
    <property type="evidence" value="ECO:0007669"/>
    <property type="project" value="UniProtKB-KW"/>
</dbReference>
<dbReference type="InterPro" id="IPR036388">
    <property type="entry name" value="WH-like_DNA-bd_sf"/>
</dbReference>
<dbReference type="SUPFAM" id="SSF46785">
    <property type="entry name" value="Winged helix' DNA-binding domain"/>
    <property type="match status" value="1"/>
</dbReference>
<dbReference type="Proteomes" id="UP000886757">
    <property type="component" value="Unassembled WGS sequence"/>
</dbReference>
<dbReference type="SMART" id="SM00345">
    <property type="entry name" value="HTH_GNTR"/>
    <property type="match status" value="1"/>
</dbReference>
<evidence type="ECO:0000313" key="5">
    <source>
        <dbReference type="EMBL" id="HIR14410.1"/>
    </source>
</evidence>
<dbReference type="InterPro" id="IPR000524">
    <property type="entry name" value="Tscrpt_reg_HTH_GntR"/>
</dbReference>
<organism evidence="5 6">
    <name type="scientific">Candidatus Choladousia intestinavium</name>
    <dbReference type="NCBI Taxonomy" id="2840727"/>
    <lineage>
        <taxon>Bacteria</taxon>
        <taxon>Bacillati</taxon>
        <taxon>Bacillota</taxon>
        <taxon>Clostridia</taxon>
        <taxon>Lachnospirales</taxon>
        <taxon>Lachnospiraceae</taxon>
        <taxon>Lachnospiraceae incertae sedis</taxon>
        <taxon>Candidatus Choladousia</taxon>
    </lineage>
</organism>